<dbReference type="InterPro" id="IPR005122">
    <property type="entry name" value="Uracil-DNA_glycosylase-like"/>
</dbReference>
<sequence>MDAHDLDGGLSLDGYLSAIRRCTICRDDPLGGPLPHEPRPTLSASSAATVLVAGQAPGLRVHETGQSFNDRSGDRLREWMGIDRRVFYDESRIAIAAMGFCFPGYDSHGGDLPPRRECAPAWRDGLMARLPNIRLILCIGLYSQRYHLGTLRQPRMTDTVRNWRAILAATEAEQGRAVLPLPHPSWRNTGWLKRNPWFEQELVPALRTRLRTELDL</sequence>
<protein>
    <submittedName>
        <fullName evidence="2">Uracil-DNA glycosylase</fullName>
    </submittedName>
</protein>
<dbReference type="AlphaFoldDB" id="A0A231UY48"/>
<dbReference type="RefSeq" id="WP_094077693.1">
    <property type="nucleotide sequence ID" value="NZ_NBYO01000002.1"/>
</dbReference>
<dbReference type="EMBL" id="NBYO01000002">
    <property type="protein sequence ID" value="OXT00879.1"/>
    <property type="molecule type" value="Genomic_DNA"/>
</dbReference>
<dbReference type="SUPFAM" id="SSF52141">
    <property type="entry name" value="Uracil-DNA glycosylase-like"/>
    <property type="match status" value="1"/>
</dbReference>
<dbReference type="SMART" id="SM00986">
    <property type="entry name" value="UDG"/>
    <property type="match status" value="1"/>
</dbReference>
<name>A0A231UY48_9HYPH</name>
<dbReference type="PANTHER" id="PTHR42160">
    <property type="entry name" value="URACIL-DNA GLYCOSYLASE SUPERFAMILY PROTEIN"/>
    <property type="match status" value="1"/>
</dbReference>
<dbReference type="CDD" id="cd10033">
    <property type="entry name" value="UDG_like"/>
    <property type="match status" value="1"/>
</dbReference>
<feature type="domain" description="Uracil-DNA glycosylase-like" evidence="1">
    <location>
        <begin position="41"/>
        <end position="207"/>
    </location>
</feature>
<dbReference type="Gene3D" id="3.40.470.10">
    <property type="entry name" value="Uracil-DNA glycosylase-like domain"/>
    <property type="match status" value="1"/>
</dbReference>
<dbReference type="SMART" id="SM00987">
    <property type="entry name" value="UreE_C"/>
    <property type="match status" value="1"/>
</dbReference>
<dbReference type="PANTHER" id="PTHR42160:SF1">
    <property type="entry name" value="URACIL-DNA GLYCOSYLASE SUPERFAMILY PROTEIN"/>
    <property type="match status" value="1"/>
</dbReference>
<evidence type="ECO:0000313" key="2">
    <source>
        <dbReference type="EMBL" id="OXT00879.1"/>
    </source>
</evidence>
<evidence type="ECO:0000259" key="1">
    <source>
        <dbReference type="SMART" id="SM00986"/>
    </source>
</evidence>
<dbReference type="Pfam" id="PF03167">
    <property type="entry name" value="UDG"/>
    <property type="match status" value="1"/>
</dbReference>
<proteinExistence type="predicted"/>
<gene>
    <name evidence="2" type="ORF">B7H23_09135</name>
</gene>
<evidence type="ECO:0000313" key="3">
    <source>
        <dbReference type="Proteomes" id="UP000215405"/>
    </source>
</evidence>
<comment type="caution">
    <text evidence="2">The sequence shown here is derived from an EMBL/GenBank/DDBJ whole genome shotgun (WGS) entry which is preliminary data.</text>
</comment>
<dbReference type="Proteomes" id="UP000215405">
    <property type="component" value="Unassembled WGS sequence"/>
</dbReference>
<dbReference type="InterPro" id="IPR047124">
    <property type="entry name" value="HI_0220.2"/>
</dbReference>
<reference evidence="3" key="1">
    <citation type="journal article" date="2017" name="Int. J. Syst. Evol. Microbiol.">
        <title>Notoacmeibacter marinus gen. nov., sp. nov., isolated from the gut of a limpet and proposal of Notoacmeibacteraceae fam. nov. in the order Rhizobiales of the class Alphaproteobacteria.</title>
        <authorList>
            <person name="Huang Z."/>
            <person name="Guo F."/>
            <person name="Lai Q."/>
        </authorList>
    </citation>
    <scope>NUCLEOTIDE SEQUENCE [LARGE SCALE GENOMIC DNA]</scope>
    <source>
        <strain evidence="3">XMTR2A4</strain>
    </source>
</reference>
<organism evidence="2 3">
    <name type="scientific">Notoacmeibacter marinus</name>
    <dbReference type="NCBI Taxonomy" id="1876515"/>
    <lineage>
        <taxon>Bacteria</taxon>
        <taxon>Pseudomonadati</taxon>
        <taxon>Pseudomonadota</taxon>
        <taxon>Alphaproteobacteria</taxon>
        <taxon>Hyphomicrobiales</taxon>
        <taxon>Notoacmeibacteraceae</taxon>
        <taxon>Notoacmeibacter</taxon>
    </lineage>
</organism>
<keyword evidence="3" id="KW-1185">Reference proteome</keyword>
<dbReference type="InterPro" id="IPR036895">
    <property type="entry name" value="Uracil-DNA_glycosylase-like_sf"/>
</dbReference>
<accession>A0A231UY48</accession>